<feature type="region of interest" description="Disordered" evidence="1">
    <location>
        <begin position="29"/>
        <end position="71"/>
    </location>
</feature>
<keyword evidence="2" id="KW-0614">Plasmid</keyword>
<accession>A0A0D5A0S0</accession>
<organism evidence="2">
    <name type="scientific">Paracoccus yeei</name>
    <dbReference type="NCBI Taxonomy" id="147645"/>
    <lineage>
        <taxon>Bacteria</taxon>
        <taxon>Pseudomonadati</taxon>
        <taxon>Pseudomonadota</taxon>
        <taxon>Alphaproteobacteria</taxon>
        <taxon>Rhodobacterales</taxon>
        <taxon>Paracoccaceae</taxon>
        <taxon>Paracoccus</taxon>
    </lineage>
</organism>
<evidence type="ECO:0000256" key="1">
    <source>
        <dbReference type="SAM" id="MobiDB-lite"/>
    </source>
</evidence>
<protein>
    <submittedName>
        <fullName evidence="2">Transposase, truncated</fullName>
    </submittedName>
</protein>
<name>A0A0D5A0S0_9RHOB</name>
<gene>
    <name evidence="2" type="ORF">pLM20P4_p10</name>
</gene>
<proteinExistence type="predicted"/>
<evidence type="ECO:0000313" key="2">
    <source>
        <dbReference type="EMBL" id="AJW30082.1"/>
    </source>
</evidence>
<geneLocation type="plasmid" evidence="2">
    <name>pLM20P4</name>
</geneLocation>
<dbReference type="EMBL" id="KM659096">
    <property type="protein sequence ID" value="AJW30082.1"/>
    <property type="molecule type" value="Genomic_DNA"/>
</dbReference>
<feature type="compositionally biased region" description="Basic and acidic residues" evidence="1">
    <location>
        <begin position="29"/>
        <end position="39"/>
    </location>
</feature>
<dbReference type="AlphaFoldDB" id="A0A0D5A0S0"/>
<reference evidence="2" key="1">
    <citation type="submission" date="2014-09" db="EMBL/GenBank/DDBJ databases">
        <title>The mobilome of the heavy metals and metalloids hypertolerant bacteria from the Lubin copper mine (Poland).</title>
        <authorList>
            <person name="Dziewit L."/>
            <person name="Bartosik D."/>
        </authorList>
    </citation>
    <scope>NUCLEOTIDE SEQUENCE</scope>
    <source>
        <plasmid evidence="2">pLM20P4</plasmid>
    </source>
</reference>
<sequence>MSRPFWLIEVQMGRLYLFFPKCHGKPLHDGRSFRPDRPHSQHHNQSRMIIPSCHPGTYTSLTDATDLEAME</sequence>